<dbReference type="GO" id="GO:0015074">
    <property type="term" value="P:DNA integration"/>
    <property type="evidence" value="ECO:0007669"/>
    <property type="project" value="UniProtKB-KW"/>
</dbReference>
<keyword evidence="8" id="KW-0694">RNA-binding</keyword>
<dbReference type="OrthoDB" id="413361at2759"/>
<keyword evidence="9" id="KW-0229">DNA integration</keyword>
<evidence type="ECO:0000259" key="15">
    <source>
        <dbReference type="PROSITE" id="PS50994"/>
    </source>
</evidence>
<evidence type="ECO:0000313" key="16">
    <source>
        <dbReference type="EMBL" id="MBW0534256.1"/>
    </source>
</evidence>
<keyword evidence="11" id="KW-0239">DNA-directed DNA polymerase</keyword>
<dbReference type="GO" id="GO:0032196">
    <property type="term" value="P:transposition"/>
    <property type="evidence" value="ECO:0007669"/>
    <property type="project" value="UniProtKB-KW"/>
</dbReference>
<dbReference type="InterPro" id="IPR036397">
    <property type="entry name" value="RNaseH_sf"/>
</dbReference>
<evidence type="ECO:0000256" key="5">
    <source>
        <dbReference type="ARBA" id="ARBA00022759"/>
    </source>
</evidence>
<keyword evidence="17" id="KW-1185">Reference proteome</keyword>
<dbReference type="PANTHER" id="PTHR42648:SF11">
    <property type="entry name" value="TRANSPOSON TY4-P GAG-POL POLYPROTEIN"/>
    <property type="match status" value="1"/>
</dbReference>
<dbReference type="GO" id="GO:0003887">
    <property type="term" value="F:DNA-directed DNA polymerase activity"/>
    <property type="evidence" value="ECO:0007669"/>
    <property type="project" value="UniProtKB-KW"/>
</dbReference>
<dbReference type="GO" id="GO:0006310">
    <property type="term" value="P:DNA recombination"/>
    <property type="evidence" value="ECO:0007669"/>
    <property type="project" value="UniProtKB-KW"/>
</dbReference>
<keyword evidence="5" id="KW-0255">Endonuclease</keyword>
<dbReference type="GO" id="GO:0046872">
    <property type="term" value="F:metal ion binding"/>
    <property type="evidence" value="ECO:0007669"/>
    <property type="project" value="UniProtKB-KW"/>
</dbReference>
<reference evidence="16" key="1">
    <citation type="submission" date="2021-03" db="EMBL/GenBank/DDBJ databases">
        <title>Draft genome sequence of rust myrtle Austropuccinia psidii MF-1, a brazilian biotype.</title>
        <authorList>
            <person name="Quecine M.C."/>
            <person name="Pachon D.M.R."/>
            <person name="Bonatelli M.L."/>
            <person name="Correr F.H."/>
            <person name="Franceschini L.M."/>
            <person name="Leite T.F."/>
            <person name="Margarido G.R.A."/>
            <person name="Almeida C.A."/>
            <person name="Ferrarezi J.A."/>
            <person name="Labate C.A."/>
        </authorList>
    </citation>
    <scope>NUCLEOTIDE SEQUENCE</scope>
    <source>
        <strain evidence="16">MF-1</strain>
    </source>
</reference>
<comment type="catalytic activity">
    <reaction evidence="14">
        <text>DNA(n) + a 2'-deoxyribonucleoside 5'-triphosphate = DNA(n+1) + diphosphate</text>
        <dbReference type="Rhea" id="RHEA:22508"/>
        <dbReference type="Rhea" id="RHEA-COMP:17339"/>
        <dbReference type="Rhea" id="RHEA-COMP:17340"/>
        <dbReference type="ChEBI" id="CHEBI:33019"/>
        <dbReference type="ChEBI" id="CHEBI:61560"/>
        <dbReference type="ChEBI" id="CHEBI:173112"/>
        <dbReference type="EC" id="2.7.7.7"/>
    </reaction>
</comment>
<accession>A0A9Q3F5P2</accession>
<protein>
    <recommendedName>
        <fullName evidence="15">Integrase catalytic domain-containing protein</fullName>
    </recommendedName>
</protein>
<dbReference type="PROSITE" id="PS50994">
    <property type="entry name" value="INTEGRASE"/>
    <property type="match status" value="1"/>
</dbReference>
<dbReference type="GO" id="GO:0003964">
    <property type="term" value="F:RNA-directed DNA polymerase activity"/>
    <property type="evidence" value="ECO:0007669"/>
    <property type="project" value="UniProtKB-KW"/>
</dbReference>
<evidence type="ECO:0000256" key="6">
    <source>
        <dbReference type="ARBA" id="ARBA00022801"/>
    </source>
</evidence>
<keyword evidence="6" id="KW-0378">Hydrolase</keyword>
<evidence type="ECO:0000256" key="9">
    <source>
        <dbReference type="ARBA" id="ARBA00022908"/>
    </source>
</evidence>
<evidence type="ECO:0000256" key="7">
    <source>
        <dbReference type="ARBA" id="ARBA00022842"/>
    </source>
</evidence>
<comment type="caution">
    <text evidence="16">The sequence shown here is derived from an EMBL/GenBank/DDBJ whole genome shotgun (WGS) entry which is preliminary data.</text>
</comment>
<dbReference type="SUPFAM" id="SSF53098">
    <property type="entry name" value="Ribonuclease H-like"/>
    <property type="match status" value="1"/>
</dbReference>
<feature type="domain" description="Integrase catalytic" evidence="15">
    <location>
        <begin position="1"/>
        <end position="107"/>
    </location>
</feature>
<dbReference type="InterPro" id="IPR039537">
    <property type="entry name" value="Retrotran_Ty1/copia-like"/>
</dbReference>
<evidence type="ECO:0000256" key="10">
    <source>
        <dbReference type="ARBA" id="ARBA00022918"/>
    </source>
</evidence>
<keyword evidence="1" id="KW-0815">Transposition</keyword>
<gene>
    <name evidence="16" type="ORF">O181_073971</name>
</gene>
<keyword evidence="3" id="KW-0540">Nuclease</keyword>
<dbReference type="PANTHER" id="PTHR42648">
    <property type="entry name" value="TRANSPOSASE, PUTATIVE-RELATED"/>
    <property type="match status" value="1"/>
</dbReference>
<dbReference type="GO" id="GO:0003723">
    <property type="term" value="F:RNA binding"/>
    <property type="evidence" value="ECO:0007669"/>
    <property type="project" value="UniProtKB-KW"/>
</dbReference>
<evidence type="ECO:0000256" key="12">
    <source>
        <dbReference type="ARBA" id="ARBA00023172"/>
    </source>
</evidence>
<evidence type="ECO:0000256" key="8">
    <source>
        <dbReference type="ARBA" id="ARBA00022884"/>
    </source>
</evidence>
<dbReference type="GO" id="GO:0005634">
    <property type="term" value="C:nucleus"/>
    <property type="evidence" value="ECO:0007669"/>
    <property type="project" value="UniProtKB-ARBA"/>
</dbReference>
<dbReference type="GO" id="GO:0016787">
    <property type="term" value="F:hydrolase activity"/>
    <property type="evidence" value="ECO:0007669"/>
    <property type="project" value="UniProtKB-KW"/>
</dbReference>
<evidence type="ECO:0000313" key="17">
    <source>
        <dbReference type="Proteomes" id="UP000765509"/>
    </source>
</evidence>
<dbReference type="InterPro" id="IPR012337">
    <property type="entry name" value="RNaseH-like_sf"/>
</dbReference>
<dbReference type="AlphaFoldDB" id="A0A9Q3F5P2"/>
<keyword evidence="7" id="KW-0460">Magnesium</keyword>
<evidence type="ECO:0000256" key="2">
    <source>
        <dbReference type="ARBA" id="ARBA00022695"/>
    </source>
</evidence>
<evidence type="ECO:0000256" key="4">
    <source>
        <dbReference type="ARBA" id="ARBA00022723"/>
    </source>
</evidence>
<evidence type="ECO:0000256" key="11">
    <source>
        <dbReference type="ARBA" id="ARBA00022932"/>
    </source>
</evidence>
<dbReference type="InterPro" id="IPR001584">
    <property type="entry name" value="Integrase_cat-core"/>
</dbReference>
<organism evidence="16 17">
    <name type="scientific">Austropuccinia psidii MF-1</name>
    <dbReference type="NCBI Taxonomy" id="1389203"/>
    <lineage>
        <taxon>Eukaryota</taxon>
        <taxon>Fungi</taxon>
        <taxon>Dikarya</taxon>
        <taxon>Basidiomycota</taxon>
        <taxon>Pucciniomycotina</taxon>
        <taxon>Pucciniomycetes</taxon>
        <taxon>Pucciniales</taxon>
        <taxon>Sphaerophragmiaceae</taxon>
        <taxon>Austropuccinia</taxon>
    </lineage>
</organism>
<evidence type="ECO:0000256" key="3">
    <source>
        <dbReference type="ARBA" id="ARBA00022722"/>
    </source>
</evidence>
<keyword evidence="2" id="KW-0548">Nucleotidyltransferase</keyword>
<dbReference type="Pfam" id="PF25597">
    <property type="entry name" value="SH3_retrovirus"/>
    <property type="match status" value="1"/>
</dbReference>
<dbReference type="EMBL" id="AVOT02039241">
    <property type="protein sequence ID" value="MBW0534256.1"/>
    <property type="molecule type" value="Genomic_DNA"/>
</dbReference>
<name>A0A9Q3F5P2_9BASI</name>
<keyword evidence="11" id="KW-0808">Transferase</keyword>
<keyword evidence="12" id="KW-0233">DNA recombination</keyword>
<dbReference type="InterPro" id="IPR057670">
    <property type="entry name" value="SH3_retrovirus"/>
</dbReference>
<dbReference type="Gene3D" id="3.30.420.10">
    <property type="entry name" value="Ribonuclease H-like superfamily/Ribonuclease H"/>
    <property type="match status" value="1"/>
</dbReference>
<keyword evidence="4" id="KW-0479">Metal-binding</keyword>
<evidence type="ECO:0000256" key="14">
    <source>
        <dbReference type="ARBA" id="ARBA00049244"/>
    </source>
</evidence>
<evidence type="ECO:0000256" key="1">
    <source>
        <dbReference type="ARBA" id="ARBA00022578"/>
    </source>
</evidence>
<comment type="catalytic activity">
    <reaction evidence="13">
        <text>DNA(n) + a 2'-deoxyribonucleoside 5'-triphosphate = DNA(n+1) + diphosphate</text>
        <dbReference type="Rhea" id="RHEA:22508"/>
        <dbReference type="Rhea" id="RHEA-COMP:17339"/>
        <dbReference type="Rhea" id="RHEA-COMP:17340"/>
        <dbReference type="ChEBI" id="CHEBI:33019"/>
        <dbReference type="ChEBI" id="CHEBI:61560"/>
        <dbReference type="ChEBI" id="CHEBI:173112"/>
        <dbReference type="EC" id="2.7.7.49"/>
    </reaction>
</comment>
<proteinExistence type="predicted"/>
<keyword evidence="10" id="KW-0695">RNA-directed DNA polymerase</keyword>
<dbReference type="Proteomes" id="UP000765509">
    <property type="component" value="Unassembled WGS sequence"/>
</dbReference>
<dbReference type="GO" id="GO:0004519">
    <property type="term" value="F:endonuclease activity"/>
    <property type="evidence" value="ECO:0007669"/>
    <property type="project" value="UniProtKB-KW"/>
</dbReference>
<evidence type="ECO:0000256" key="13">
    <source>
        <dbReference type="ARBA" id="ARBA00048173"/>
    </source>
</evidence>
<sequence length="186" mass="21230">MENQQNKRKKRLTSDQGGECVNEKFKKLAEDCGFTNILSLPHTPEHNGYAERCNCTILEKARCLMSMENLPNHTWAEVAKTTVFLSNLSPTPSRGNKSPYQLWNNCLPRLSSLRTFGCCAVIYNLKNQRDWKLAPPAQEGFLLGFENENTSNRILQFADLKVVITRNAIFNENIFPRVLGGRRKIP</sequence>